<dbReference type="PROSITE" id="PS50113">
    <property type="entry name" value="PAC"/>
    <property type="match status" value="2"/>
</dbReference>
<dbReference type="PROSITE" id="PS50894">
    <property type="entry name" value="HPT"/>
    <property type="match status" value="1"/>
</dbReference>
<dbReference type="InterPro" id="IPR036097">
    <property type="entry name" value="HisK_dim/P_sf"/>
</dbReference>
<keyword evidence="12" id="KW-0472">Membrane</keyword>
<feature type="domain" description="PAC" evidence="19">
    <location>
        <begin position="137"/>
        <end position="188"/>
    </location>
</feature>
<dbReference type="CDD" id="cd17546">
    <property type="entry name" value="REC_hyHK_CKI1_RcsC-like"/>
    <property type="match status" value="1"/>
</dbReference>
<dbReference type="SMART" id="SM00387">
    <property type="entry name" value="HATPase_c"/>
    <property type="match status" value="1"/>
</dbReference>
<evidence type="ECO:0000256" key="1">
    <source>
        <dbReference type="ARBA" id="ARBA00000085"/>
    </source>
</evidence>
<dbReference type="InterPro" id="IPR013655">
    <property type="entry name" value="PAS_fold_3"/>
</dbReference>
<dbReference type="CDD" id="cd00082">
    <property type="entry name" value="HisKA"/>
    <property type="match status" value="1"/>
</dbReference>
<dbReference type="SUPFAM" id="SSF47226">
    <property type="entry name" value="Histidine-containing phosphotransfer domain, HPT domain"/>
    <property type="match status" value="1"/>
</dbReference>
<comment type="subcellular location">
    <subcellularLocation>
        <location evidence="2">Cell inner membrane</location>
        <topology evidence="2">Multi-pass membrane protein</topology>
    </subcellularLocation>
</comment>
<comment type="caution">
    <text evidence="21">The sequence shown here is derived from an EMBL/GenBank/DDBJ whole genome shotgun (WGS) entry which is preliminary data.</text>
</comment>
<organism evidence="21 22">
    <name type="scientific">Spirosoma liriopis</name>
    <dbReference type="NCBI Taxonomy" id="2937440"/>
    <lineage>
        <taxon>Bacteria</taxon>
        <taxon>Pseudomonadati</taxon>
        <taxon>Bacteroidota</taxon>
        <taxon>Cytophagia</taxon>
        <taxon>Cytophagales</taxon>
        <taxon>Cytophagaceae</taxon>
        <taxon>Spirosoma</taxon>
    </lineage>
</organism>
<dbReference type="PANTHER" id="PTHR43047">
    <property type="entry name" value="TWO-COMPONENT HISTIDINE PROTEIN KINASE"/>
    <property type="match status" value="1"/>
</dbReference>
<proteinExistence type="predicted"/>
<keyword evidence="8" id="KW-0812">Transmembrane</keyword>
<feature type="domain" description="PAC" evidence="19">
    <location>
        <begin position="391"/>
        <end position="443"/>
    </location>
</feature>
<feature type="modified residue" description="4-aspartylphosphate" evidence="14">
    <location>
        <position position="755"/>
    </location>
</feature>
<feature type="domain" description="HPt" evidence="20">
    <location>
        <begin position="847"/>
        <end position="945"/>
    </location>
</feature>
<feature type="modified residue" description="Phosphohistidine" evidence="13">
    <location>
        <position position="886"/>
    </location>
</feature>
<dbReference type="PANTHER" id="PTHR43047:SF72">
    <property type="entry name" value="OSMOSENSING HISTIDINE PROTEIN KINASE SLN1"/>
    <property type="match status" value="1"/>
</dbReference>
<dbReference type="InterPro" id="IPR000014">
    <property type="entry name" value="PAS"/>
</dbReference>
<protein>
    <recommendedName>
        <fullName evidence="3">histidine kinase</fullName>
        <ecNumber evidence="3">2.7.13.3</ecNumber>
    </recommendedName>
</protein>
<dbReference type="SMART" id="SM00091">
    <property type="entry name" value="PAS"/>
    <property type="match status" value="3"/>
</dbReference>
<evidence type="ECO:0000256" key="5">
    <source>
        <dbReference type="ARBA" id="ARBA00022519"/>
    </source>
</evidence>
<feature type="coiled-coil region" evidence="15">
    <location>
        <begin position="14"/>
        <end position="77"/>
    </location>
</feature>
<dbReference type="Pfam" id="PF00512">
    <property type="entry name" value="HisKA"/>
    <property type="match status" value="1"/>
</dbReference>
<evidence type="ECO:0000259" key="19">
    <source>
        <dbReference type="PROSITE" id="PS50113"/>
    </source>
</evidence>
<dbReference type="InterPro" id="IPR036890">
    <property type="entry name" value="HATPase_C_sf"/>
</dbReference>
<dbReference type="Pfam" id="PF13426">
    <property type="entry name" value="PAS_9"/>
    <property type="match status" value="1"/>
</dbReference>
<dbReference type="SUPFAM" id="SSF47384">
    <property type="entry name" value="Homodimeric domain of signal transducing histidine kinase"/>
    <property type="match status" value="1"/>
</dbReference>
<evidence type="ECO:0000256" key="3">
    <source>
        <dbReference type="ARBA" id="ARBA00012438"/>
    </source>
</evidence>
<dbReference type="RefSeq" id="WP_248478775.1">
    <property type="nucleotide sequence ID" value="NZ_JALPRF010000003.1"/>
</dbReference>
<dbReference type="Pfam" id="PF08447">
    <property type="entry name" value="PAS_3"/>
    <property type="match status" value="1"/>
</dbReference>
<feature type="domain" description="PAS" evidence="18">
    <location>
        <begin position="63"/>
        <end position="133"/>
    </location>
</feature>
<evidence type="ECO:0000259" key="17">
    <source>
        <dbReference type="PROSITE" id="PS50110"/>
    </source>
</evidence>
<dbReference type="Gene3D" id="3.40.50.2300">
    <property type="match status" value="1"/>
</dbReference>
<feature type="domain" description="PAS" evidence="18">
    <location>
        <begin position="318"/>
        <end position="373"/>
    </location>
</feature>
<evidence type="ECO:0000259" key="18">
    <source>
        <dbReference type="PROSITE" id="PS50112"/>
    </source>
</evidence>
<dbReference type="SMART" id="SM00388">
    <property type="entry name" value="HisKA"/>
    <property type="match status" value="1"/>
</dbReference>
<evidence type="ECO:0000256" key="7">
    <source>
        <dbReference type="ARBA" id="ARBA00022679"/>
    </source>
</evidence>
<dbReference type="SUPFAM" id="SSF52172">
    <property type="entry name" value="CheY-like"/>
    <property type="match status" value="1"/>
</dbReference>
<evidence type="ECO:0000256" key="6">
    <source>
        <dbReference type="ARBA" id="ARBA00022553"/>
    </source>
</evidence>
<dbReference type="InterPro" id="IPR013767">
    <property type="entry name" value="PAS_fold"/>
</dbReference>
<keyword evidence="10" id="KW-0547">Nucleotide-binding</keyword>
<comment type="catalytic activity">
    <reaction evidence="1">
        <text>ATP + protein L-histidine = ADP + protein N-phospho-L-histidine.</text>
        <dbReference type="EC" id="2.7.13.3"/>
    </reaction>
</comment>
<evidence type="ECO:0000256" key="14">
    <source>
        <dbReference type="PROSITE-ProRule" id="PRU00169"/>
    </source>
</evidence>
<accession>A0ABT0HPZ0</accession>
<evidence type="ECO:0000256" key="9">
    <source>
        <dbReference type="ARBA" id="ARBA00022777"/>
    </source>
</evidence>
<dbReference type="InterPro" id="IPR001789">
    <property type="entry name" value="Sig_transdc_resp-reg_receiver"/>
</dbReference>
<dbReference type="Pfam" id="PF00989">
    <property type="entry name" value="PAS"/>
    <property type="match status" value="1"/>
</dbReference>
<dbReference type="Gene3D" id="3.30.565.10">
    <property type="entry name" value="Histidine kinase-like ATPase, C-terminal domain"/>
    <property type="match status" value="1"/>
</dbReference>
<evidence type="ECO:0000256" key="11">
    <source>
        <dbReference type="ARBA" id="ARBA00022989"/>
    </source>
</evidence>
<dbReference type="CDD" id="cd16922">
    <property type="entry name" value="HATPase_EvgS-ArcB-TorS-like"/>
    <property type="match status" value="1"/>
</dbReference>
<keyword evidence="11" id="KW-1133">Transmembrane helix</keyword>
<dbReference type="NCBIfam" id="TIGR00229">
    <property type="entry name" value="sensory_box"/>
    <property type="match status" value="2"/>
</dbReference>
<keyword evidence="15" id="KW-0175">Coiled coil</keyword>
<evidence type="ECO:0000256" key="10">
    <source>
        <dbReference type="ARBA" id="ARBA00022840"/>
    </source>
</evidence>
<feature type="domain" description="Histidine kinase" evidence="16">
    <location>
        <begin position="461"/>
        <end position="681"/>
    </location>
</feature>
<dbReference type="SMART" id="SM00086">
    <property type="entry name" value="PAC"/>
    <property type="match status" value="2"/>
</dbReference>
<evidence type="ECO:0000256" key="13">
    <source>
        <dbReference type="PROSITE-ProRule" id="PRU00110"/>
    </source>
</evidence>
<dbReference type="PRINTS" id="PR00344">
    <property type="entry name" value="BCTRLSENSOR"/>
</dbReference>
<dbReference type="CDD" id="cd00130">
    <property type="entry name" value="PAS"/>
    <property type="match status" value="3"/>
</dbReference>
<evidence type="ECO:0000256" key="8">
    <source>
        <dbReference type="ARBA" id="ARBA00022692"/>
    </source>
</evidence>
<keyword evidence="7" id="KW-0808">Transferase</keyword>
<evidence type="ECO:0000256" key="15">
    <source>
        <dbReference type="SAM" id="Coils"/>
    </source>
</evidence>
<dbReference type="PROSITE" id="PS50109">
    <property type="entry name" value="HIS_KIN"/>
    <property type="match status" value="1"/>
</dbReference>
<keyword evidence="10" id="KW-0067">ATP-binding</keyword>
<evidence type="ECO:0000313" key="21">
    <source>
        <dbReference type="EMBL" id="MCK8494229.1"/>
    </source>
</evidence>
<reference evidence="21 22" key="1">
    <citation type="submission" date="2022-04" db="EMBL/GenBank/DDBJ databases">
        <title>Spirosoma sp. strain RP8 genome sequencing and assembly.</title>
        <authorList>
            <person name="Jung Y."/>
        </authorList>
    </citation>
    <scope>NUCLEOTIDE SEQUENCE [LARGE SCALE GENOMIC DNA]</scope>
    <source>
        <strain evidence="21 22">RP8</strain>
    </source>
</reference>
<evidence type="ECO:0000256" key="12">
    <source>
        <dbReference type="ARBA" id="ARBA00023136"/>
    </source>
</evidence>
<keyword evidence="5" id="KW-0997">Cell inner membrane</keyword>
<dbReference type="InterPro" id="IPR036641">
    <property type="entry name" value="HPT_dom_sf"/>
</dbReference>
<dbReference type="EMBL" id="JALPRF010000003">
    <property type="protein sequence ID" value="MCK8494229.1"/>
    <property type="molecule type" value="Genomic_DNA"/>
</dbReference>
<dbReference type="EC" id="2.7.13.3" evidence="3"/>
<evidence type="ECO:0000259" key="16">
    <source>
        <dbReference type="PROSITE" id="PS50109"/>
    </source>
</evidence>
<name>A0ABT0HPZ0_9BACT</name>
<dbReference type="InterPro" id="IPR005467">
    <property type="entry name" value="His_kinase_dom"/>
</dbReference>
<keyword evidence="22" id="KW-1185">Reference proteome</keyword>
<dbReference type="Gene3D" id="1.10.287.130">
    <property type="match status" value="1"/>
</dbReference>
<dbReference type="Gene3D" id="1.20.120.160">
    <property type="entry name" value="HPT domain"/>
    <property type="match status" value="1"/>
</dbReference>
<dbReference type="InterPro" id="IPR003594">
    <property type="entry name" value="HATPase_dom"/>
</dbReference>
<evidence type="ECO:0000256" key="4">
    <source>
        <dbReference type="ARBA" id="ARBA00022475"/>
    </source>
</evidence>
<dbReference type="InterPro" id="IPR035965">
    <property type="entry name" value="PAS-like_dom_sf"/>
</dbReference>
<gene>
    <name evidence="21" type="ORF">M0L20_20350</name>
</gene>
<dbReference type="InterPro" id="IPR000700">
    <property type="entry name" value="PAS-assoc_C"/>
</dbReference>
<sequence length="948" mass="107900">MTQVDDSNLLRRRLEREKRARVEAEAILEKKALELYNANEQLQHLNENLEQQIQAKLAELQESEQRYRQLIESVQDIIYKISPEGVFTFVNSVVEKLLGYTEQEFVGKHFTDIVAPGYRKATLAFYQSMLEERIDSTYSEFPVVAKDGRTVWIGQTVRFIESEGNIAELVAVARDISDRKLAESQLQRTQTRLSTLITSLESGILVKDEQQRVILANQLFCDMFGIQDAPEQLIGQDYSRSVEFIKGSMEDPEAFAQQVEQLMQNRQAVTGEEIRMVNGRILERDYIPIFLKEQYMGHLWKYTDVTDKYLARERIRRSEEKYRGIMNNMELGLLEVDHNQTIIRSYERFCQMVGYAEEELVGKHAADLLVAPEFRNVINQQQITRKQGNASSYEMQLIRKDGSRIWALVSGVPILDEEGKIVGSIGIHYDLTERKQLEEELARAKRIADEARLAEKQFLANMSHEIRTPLNAIIGMSHLLFDTKPDQQQREYIDILKTSANFLHSLISDLLDMTKIEAGRIEVHARPFDLTGLLRSIQKVFEMKLKDRAISIDVMLDARISGDFVGDDVMLNQILMNLVGNAEKFTEEGSIQITARLKKQEAAKYWIEFAVVDTGIGIPKEKLDLVFQKFKQVNPHGHKHKGTGLGLAITKELVEIQGGTIAVRSHVGEGSQFTFTLPFGKSETPSEPVVVAPGNVPLCDDTLGCHVLIVEDNLMNQKYITSLLTKWNVPYTLALDGKHAVEEAKKQRFDIILMDIQMPIMDGYEASVAIRSSHNPNQNIPIIALTASAMLDQKNLALEAGMNDFLTKPFEPAQLRSLLQQYAPAEMVHDGDTMLDWERLNLLYGSDMEYTAEMLSIFLSDIVPEIMELPVLCQEDKRTELGQKVHKLKPTFGMVGLSQLEGKMAQLEKIVKQGSKDELLEIYCNDIIVKVNEMIPVIKKEIQKITPA</sequence>
<dbReference type="InterPro" id="IPR008207">
    <property type="entry name" value="Sig_transdc_His_kin_Hpt_dom"/>
</dbReference>
<dbReference type="PROSITE" id="PS50112">
    <property type="entry name" value="PAS"/>
    <property type="match status" value="2"/>
</dbReference>
<dbReference type="InterPro" id="IPR003661">
    <property type="entry name" value="HisK_dim/P_dom"/>
</dbReference>
<dbReference type="InterPro" id="IPR004358">
    <property type="entry name" value="Sig_transdc_His_kin-like_C"/>
</dbReference>
<keyword evidence="9" id="KW-0418">Kinase</keyword>
<keyword evidence="6 14" id="KW-0597">Phosphoprotein</keyword>
<evidence type="ECO:0000256" key="2">
    <source>
        <dbReference type="ARBA" id="ARBA00004429"/>
    </source>
</evidence>
<feature type="domain" description="Response regulatory" evidence="17">
    <location>
        <begin position="706"/>
        <end position="823"/>
    </location>
</feature>
<dbReference type="PROSITE" id="PS50110">
    <property type="entry name" value="RESPONSE_REGULATORY"/>
    <property type="match status" value="1"/>
</dbReference>
<dbReference type="Proteomes" id="UP001202180">
    <property type="component" value="Unassembled WGS sequence"/>
</dbReference>
<dbReference type="Gene3D" id="3.30.450.20">
    <property type="entry name" value="PAS domain"/>
    <property type="match status" value="3"/>
</dbReference>
<dbReference type="Pfam" id="PF00072">
    <property type="entry name" value="Response_reg"/>
    <property type="match status" value="1"/>
</dbReference>
<dbReference type="SUPFAM" id="SSF55874">
    <property type="entry name" value="ATPase domain of HSP90 chaperone/DNA topoisomerase II/histidine kinase"/>
    <property type="match status" value="1"/>
</dbReference>
<dbReference type="SMART" id="SM00448">
    <property type="entry name" value="REC"/>
    <property type="match status" value="1"/>
</dbReference>
<dbReference type="InterPro" id="IPR011006">
    <property type="entry name" value="CheY-like_superfamily"/>
</dbReference>
<evidence type="ECO:0000313" key="22">
    <source>
        <dbReference type="Proteomes" id="UP001202180"/>
    </source>
</evidence>
<evidence type="ECO:0000259" key="20">
    <source>
        <dbReference type="PROSITE" id="PS50894"/>
    </source>
</evidence>
<dbReference type="Pfam" id="PF02518">
    <property type="entry name" value="HATPase_c"/>
    <property type="match status" value="1"/>
</dbReference>
<dbReference type="SUPFAM" id="SSF55785">
    <property type="entry name" value="PYP-like sensor domain (PAS domain)"/>
    <property type="match status" value="3"/>
</dbReference>
<dbReference type="InterPro" id="IPR001610">
    <property type="entry name" value="PAC"/>
</dbReference>
<keyword evidence="4" id="KW-1003">Cell membrane</keyword>